<dbReference type="KEGG" id="maic:MAIC_48230"/>
<feature type="domain" description="AB hydrolase-1" evidence="1">
    <location>
        <begin position="24"/>
        <end position="130"/>
    </location>
</feature>
<gene>
    <name evidence="2" type="ORF">MAIC_48230</name>
</gene>
<dbReference type="InterPro" id="IPR000639">
    <property type="entry name" value="Epox_hydrolase-like"/>
</dbReference>
<feature type="domain" description="AB hydrolase-1" evidence="1">
    <location>
        <begin position="160"/>
        <end position="263"/>
    </location>
</feature>
<dbReference type="AlphaFoldDB" id="A0AAD1MEV8"/>
<dbReference type="RefSeq" id="WP_115318610.1">
    <property type="nucleotide sequence ID" value="NZ_AP022561.1"/>
</dbReference>
<sequence length="289" mass="31603">MDELKFLDLHGDQVAYLDEGQGDVVLLLHGMAGSSQTWRQMIRPLSRRYRVIAPDLPGHGSSDKPRSDYSLGAFAVFLRDLLDELGVTHATVVGQSLGGGIAMQFVYQHPDYCRRLILMNSGGLGPDVGWTLRLLSAPGAELIMPIIAPPPVLAVGEKVRSWFGKAGIQSPRGAEIWSAYSSFADAQTRQAFLRTLRSVVDYRGQAVSALNRLHVATIPVMVIWGDQDAIIPVEHAYSAHETRPDVRLEVLTGVGHFPQVERPMEVVELIDDFIATTVGADIEQPATQA</sequence>
<dbReference type="PRINTS" id="PR00412">
    <property type="entry name" value="EPOXHYDRLASE"/>
</dbReference>
<protein>
    <submittedName>
        <fullName evidence="2">Hydrolase</fullName>
    </submittedName>
</protein>
<dbReference type="EMBL" id="AP022561">
    <property type="protein sequence ID" value="BBX10020.1"/>
    <property type="molecule type" value="Genomic_DNA"/>
</dbReference>
<dbReference type="PANTHER" id="PTHR46438:SF11">
    <property type="entry name" value="LIPASE-RELATED"/>
    <property type="match status" value="1"/>
</dbReference>
<evidence type="ECO:0000313" key="3">
    <source>
        <dbReference type="Proteomes" id="UP000467327"/>
    </source>
</evidence>
<dbReference type="SUPFAM" id="SSF53474">
    <property type="entry name" value="alpha/beta-Hydrolases"/>
    <property type="match status" value="1"/>
</dbReference>
<name>A0AAD1MEV8_9MYCO</name>
<keyword evidence="3" id="KW-1185">Reference proteome</keyword>
<accession>A0AAD1MEV8</accession>
<dbReference type="GO" id="GO:0016787">
    <property type="term" value="F:hydrolase activity"/>
    <property type="evidence" value="ECO:0007669"/>
    <property type="project" value="UniProtKB-KW"/>
</dbReference>
<dbReference type="PRINTS" id="PR00111">
    <property type="entry name" value="ABHYDROLASE"/>
</dbReference>
<dbReference type="Pfam" id="PF00561">
    <property type="entry name" value="Abhydrolase_1"/>
    <property type="match status" value="2"/>
</dbReference>
<evidence type="ECO:0000313" key="2">
    <source>
        <dbReference type="EMBL" id="BBX10020.1"/>
    </source>
</evidence>
<dbReference type="Proteomes" id="UP000467327">
    <property type="component" value="Chromosome"/>
</dbReference>
<dbReference type="Gene3D" id="3.40.50.1820">
    <property type="entry name" value="alpha/beta hydrolase"/>
    <property type="match status" value="1"/>
</dbReference>
<proteinExistence type="predicted"/>
<keyword evidence="2" id="KW-0378">Hydrolase</keyword>
<evidence type="ECO:0000259" key="1">
    <source>
        <dbReference type="Pfam" id="PF00561"/>
    </source>
</evidence>
<organism evidence="2 3">
    <name type="scientific">Mycolicibacterium aichiense</name>
    <dbReference type="NCBI Taxonomy" id="1799"/>
    <lineage>
        <taxon>Bacteria</taxon>
        <taxon>Bacillati</taxon>
        <taxon>Actinomycetota</taxon>
        <taxon>Actinomycetes</taxon>
        <taxon>Mycobacteriales</taxon>
        <taxon>Mycobacteriaceae</taxon>
        <taxon>Mycolicibacterium</taxon>
    </lineage>
</organism>
<dbReference type="PANTHER" id="PTHR46438">
    <property type="entry name" value="ALPHA/BETA-HYDROLASES SUPERFAMILY PROTEIN"/>
    <property type="match status" value="1"/>
</dbReference>
<reference evidence="2 3" key="1">
    <citation type="journal article" date="2019" name="Emerg. Microbes Infect.">
        <title>Comprehensive subspecies identification of 175 nontuberculous mycobacteria species based on 7547 genomic profiles.</title>
        <authorList>
            <person name="Matsumoto Y."/>
            <person name="Kinjo T."/>
            <person name="Motooka D."/>
            <person name="Nabeya D."/>
            <person name="Jung N."/>
            <person name="Uechi K."/>
            <person name="Horii T."/>
            <person name="Iida T."/>
            <person name="Fujita J."/>
            <person name="Nakamura S."/>
        </authorList>
    </citation>
    <scope>NUCLEOTIDE SEQUENCE [LARGE SCALE GENOMIC DNA]</scope>
    <source>
        <strain evidence="2 3">JCM 6376</strain>
    </source>
</reference>
<dbReference type="InterPro" id="IPR000073">
    <property type="entry name" value="AB_hydrolase_1"/>
</dbReference>
<dbReference type="InterPro" id="IPR029058">
    <property type="entry name" value="AB_hydrolase_fold"/>
</dbReference>